<evidence type="ECO:0000313" key="3">
    <source>
        <dbReference type="EnsemblPlants" id="OGLUM11G18820.1"/>
    </source>
</evidence>
<feature type="chain" id="PRO_5002355210" description="Retrotransposon protein-like" evidence="2">
    <location>
        <begin position="18"/>
        <end position="280"/>
    </location>
</feature>
<feature type="signal peptide" evidence="2">
    <location>
        <begin position="1"/>
        <end position="17"/>
    </location>
</feature>
<keyword evidence="2" id="KW-0732">Signal</keyword>
<dbReference type="EnsemblPlants" id="OGLUM11G18820.1">
    <property type="protein sequence ID" value="OGLUM11G18820.1"/>
    <property type="gene ID" value="OGLUM11G18820"/>
</dbReference>
<reference evidence="3" key="1">
    <citation type="submission" date="2015-04" db="UniProtKB">
        <authorList>
            <consortium name="EnsemblPlants"/>
        </authorList>
    </citation>
    <scope>IDENTIFICATION</scope>
</reference>
<evidence type="ECO:0000256" key="1">
    <source>
        <dbReference type="SAM" id="MobiDB-lite"/>
    </source>
</evidence>
<keyword evidence="4" id="KW-1185">Reference proteome</keyword>
<name>A0A0E0BL31_9ORYZ</name>
<sequence length="280" mass="31312">MFAWTQVGCIIFPVFTATPISPSPKPVRIENNIARTMEDNLALAAPHIQSEKRAPTTSALQKIPKAAKPMTSDNGPVPMRKSPPNDNTWCSIHETSQHPLIDCKVILHVKAELKACENRAIPIDPCEPSAIHSLNDQESSRSNFSSEVNMIDGVTTFNPLTFPEGDAWARQMQSAVANLNSAFLPQPDNPHRVHPEFNNQPTTLGRPRTTTLGWPRTTAHKQLTSIAPRRGYSPHPSLNYAYCLILTFRARLVPKIFFPKTSHRIFGHIHRVLNINKKKN</sequence>
<evidence type="ECO:0008006" key="5">
    <source>
        <dbReference type="Google" id="ProtNLM"/>
    </source>
</evidence>
<proteinExistence type="predicted"/>
<organism evidence="3">
    <name type="scientific">Oryza glumipatula</name>
    <dbReference type="NCBI Taxonomy" id="40148"/>
    <lineage>
        <taxon>Eukaryota</taxon>
        <taxon>Viridiplantae</taxon>
        <taxon>Streptophyta</taxon>
        <taxon>Embryophyta</taxon>
        <taxon>Tracheophyta</taxon>
        <taxon>Spermatophyta</taxon>
        <taxon>Magnoliopsida</taxon>
        <taxon>Liliopsida</taxon>
        <taxon>Poales</taxon>
        <taxon>Poaceae</taxon>
        <taxon>BOP clade</taxon>
        <taxon>Oryzoideae</taxon>
        <taxon>Oryzeae</taxon>
        <taxon>Oryzinae</taxon>
        <taxon>Oryza</taxon>
    </lineage>
</organism>
<feature type="region of interest" description="Disordered" evidence="1">
    <location>
        <begin position="50"/>
        <end position="79"/>
    </location>
</feature>
<dbReference type="AlphaFoldDB" id="A0A0E0BL31"/>
<evidence type="ECO:0000256" key="2">
    <source>
        <dbReference type="SAM" id="SignalP"/>
    </source>
</evidence>
<reference evidence="3" key="2">
    <citation type="submission" date="2018-05" db="EMBL/GenBank/DDBJ databases">
        <title>OgluRS3 (Oryza glumaepatula Reference Sequence Version 3).</title>
        <authorList>
            <person name="Zhang J."/>
            <person name="Kudrna D."/>
            <person name="Lee S."/>
            <person name="Talag J."/>
            <person name="Welchert J."/>
            <person name="Wing R.A."/>
        </authorList>
    </citation>
    <scope>NUCLEOTIDE SEQUENCE [LARGE SCALE GENOMIC DNA]</scope>
</reference>
<dbReference type="Gramene" id="OGLUM11G18820.1">
    <property type="protein sequence ID" value="OGLUM11G18820.1"/>
    <property type="gene ID" value="OGLUM11G18820"/>
</dbReference>
<dbReference type="HOGENOM" id="CLU_995265_0_0_1"/>
<dbReference type="Proteomes" id="UP000026961">
    <property type="component" value="Chromosome 11"/>
</dbReference>
<protein>
    <recommendedName>
        <fullName evidence="5">Retrotransposon protein-like</fullName>
    </recommendedName>
</protein>
<accession>A0A0E0BL31</accession>
<evidence type="ECO:0000313" key="4">
    <source>
        <dbReference type="Proteomes" id="UP000026961"/>
    </source>
</evidence>